<dbReference type="InterPro" id="IPR015943">
    <property type="entry name" value="WD40/YVTN_repeat-like_dom_sf"/>
</dbReference>
<dbReference type="GO" id="GO:0005730">
    <property type="term" value="C:nucleolus"/>
    <property type="evidence" value="ECO:0007669"/>
    <property type="project" value="InterPro"/>
</dbReference>
<accession>A0A6I9WHX9</accession>
<proteinExistence type="predicted"/>
<keyword evidence="1" id="KW-1185">Reference proteome</keyword>
<reference evidence="2" key="1">
    <citation type="submission" date="2025-08" db="UniProtKB">
        <authorList>
            <consortium name="RefSeq"/>
        </authorList>
    </citation>
    <scope>IDENTIFICATION</scope>
</reference>
<dbReference type="InterPro" id="IPR037379">
    <property type="entry name" value="WDR74/Nsa1"/>
</dbReference>
<dbReference type="Proteomes" id="UP000504615">
    <property type="component" value="Unplaced"/>
</dbReference>
<dbReference type="RefSeq" id="XP_011638917.1">
    <property type="nucleotide sequence ID" value="XM_011640615.1"/>
</dbReference>
<dbReference type="SUPFAM" id="SSF50978">
    <property type="entry name" value="WD40 repeat-like"/>
    <property type="match status" value="1"/>
</dbReference>
<dbReference type="InterPro" id="IPR001680">
    <property type="entry name" value="WD40_rpt"/>
</dbReference>
<dbReference type="Gene3D" id="2.130.10.10">
    <property type="entry name" value="YVTN repeat-like/Quinoprotein amine dehydrogenase"/>
    <property type="match status" value="2"/>
</dbReference>
<dbReference type="GeneID" id="105428345"/>
<sequence length="329" mass="36819">MSSKDIFVGGKLGVFKGIKIGRKKDVVKNIQNLATLTENDQVTTIAWGDDDEREVMTACGVKGERRIKIYDAESLVLTHSFPCDAGKGEINGISRYDKSILTAVKSGEVSLWSSTGKGEVLINAGDNLNRMCHSHVEKNTIATGGQENRLKLYDLEKQKQIFNEKNLPHDWLELRVPIWISDLNFLPRTQQIVTVGRYGHIRLYDPRAQRRPVINMTMQDEALTCLTIAPKEKHIIVGSGKGRMNLVDLRKSGTILNTYKGFAGGVTGVACSTSDPYVASVSLDRYLRIHHIDTKKLLKKIYLTSRLTCLVMRSDFSMETENEDDSAED</sequence>
<protein>
    <submittedName>
        <fullName evidence="2">WD repeat-containing protein 74</fullName>
    </submittedName>
</protein>
<dbReference type="PANTHER" id="PTHR16038:SF4">
    <property type="entry name" value="WD REPEAT-CONTAINING PROTEIN 74"/>
    <property type="match status" value="1"/>
</dbReference>
<dbReference type="InterPro" id="IPR036322">
    <property type="entry name" value="WD40_repeat_dom_sf"/>
</dbReference>
<dbReference type="GO" id="GO:0042273">
    <property type="term" value="P:ribosomal large subunit biogenesis"/>
    <property type="evidence" value="ECO:0007669"/>
    <property type="project" value="InterPro"/>
</dbReference>
<name>A0A6I9WHX9_9HYME</name>
<organism evidence="1 2">
    <name type="scientific">Pogonomyrmex barbatus</name>
    <name type="common">red harvester ant</name>
    <dbReference type="NCBI Taxonomy" id="144034"/>
    <lineage>
        <taxon>Eukaryota</taxon>
        <taxon>Metazoa</taxon>
        <taxon>Ecdysozoa</taxon>
        <taxon>Arthropoda</taxon>
        <taxon>Hexapoda</taxon>
        <taxon>Insecta</taxon>
        <taxon>Pterygota</taxon>
        <taxon>Neoptera</taxon>
        <taxon>Endopterygota</taxon>
        <taxon>Hymenoptera</taxon>
        <taxon>Apocrita</taxon>
        <taxon>Aculeata</taxon>
        <taxon>Formicoidea</taxon>
        <taxon>Formicidae</taxon>
        <taxon>Myrmicinae</taxon>
        <taxon>Pogonomyrmex</taxon>
    </lineage>
</organism>
<dbReference type="Pfam" id="PF00400">
    <property type="entry name" value="WD40"/>
    <property type="match status" value="1"/>
</dbReference>
<gene>
    <name evidence="2" type="primary">LOC105428345</name>
</gene>
<dbReference type="SMART" id="SM00320">
    <property type="entry name" value="WD40"/>
    <property type="match status" value="5"/>
</dbReference>
<dbReference type="AlphaFoldDB" id="A0A6I9WHX9"/>
<dbReference type="GO" id="GO:0030687">
    <property type="term" value="C:preribosome, large subunit precursor"/>
    <property type="evidence" value="ECO:0007669"/>
    <property type="project" value="TreeGrafter"/>
</dbReference>
<evidence type="ECO:0000313" key="1">
    <source>
        <dbReference type="Proteomes" id="UP000504615"/>
    </source>
</evidence>
<dbReference type="KEGG" id="pbar:105428345"/>
<dbReference type="OrthoDB" id="18388at2759"/>
<dbReference type="PANTHER" id="PTHR16038">
    <property type="entry name" value="NOP SEVEN ASSOCIATED PROTEIN 1"/>
    <property type="match status" value="1"/>
</dbReference>
<evidence type="ECO:0000313" key="2">
    <source>
        <dbReference type="RefSeq" id="XP_011638917.1"/>
    </source>
</evidence>